<dbReference type="GO" id="GO:1902201">
    <property type="term" value="P:negative regulation of bacterial-type flagellum-dependent cell motility"/>
    <property type="evidence" value="ECO:0007669"/>
    <property type="project" value="TreeGrafter"/>
</dbReference>
<dbReference type="FunFam" id="3.30.70.270:FF:000001">
    <property type="entry name" value="Diguanylate cyclase domain protein"/>
    <property type="match status" value="1"/>
</dbReference>
<reference evidence="3 4" key="1">
    <citation type="submission" date="2016-11" db="EMBL/GenBank/DDBJ databases">
        <authorList>
            <person name="Jaros S."/>
            <person name="Januszkiewicz K."/>
            <person name="Wedrychowicz H."/>
        </authorList>
    </citation>
    <scope>NUCLEOTIDE SEQUENCE [LARGE SCALE GENOMIC DNA]</scope>
    <source>
        <strain evidence="3 4">CGMCC 1.10681</strain>
    </source>
</reference>
<dbReference type="SUPFAM" id="SSF55073">
    <property type="entry name" value="Nucleotide cyclase"/>
    <property type="match status" value="1"/>
</dbReference>
<keyword evidence="4" id="KW-1185">Reference proteome</keyword>
<dbReference type="Gene3D" id="1.20.120.620">
    <property type="entry name" value="Backbone structure of the membrane domain of e. Coli histidine kinase receptor kdpd"/>
    <property type="match status" value="1"/>
</dbReference>
<dbReference type="InterPro" id="IPR029787">
    <property type="entry name" value="Nucleotide_cyclase"/>
</dbReference>
<dbReference type="SMART" id="SM00267">
    <property type="entry name" value="GGDEF"/>
    <property type="match status" value="1"/>
</dbReference>
<name>A0A1M7QAX7_9BACI</name>
<dbReference type="Proteomes" id="UP000184184">
    <property type="component" value="Unassembled WGS sequence"/>
</dbReference>
<evidence type="ECO:0000313" key="3">
    <source>
        <dbReference type="EMBL" id="SHN27788.1"/>
    </source>
</evidence>
<dbReference type="InterPro" id="IPR043128">
    <property type="entry name" value="Rev_trsase/Diguanyl_cyclase"/>
</dbReference>
<feature type="transmembrane region" description="Helical" evidence="1">
    <location>
        <begin position="54"/>
        <end position="73"/>
    </location>
</feature>
<sequence>MKKRQHVAFLVILLVLLLTWGITLIFRPNTVPVHLFYFPIILAGWYWKMPGGLIVGIISGILAGPLLFLEIAGNVNQMTMYWITRLVFFAIIGGFVGNLFKKMRDDTKELTAHRKELEIQSKFANIDGLTLIPNRRKLDQVLEQEYEKFSEELTPLSVIMIDIDEFKVYNDTYGHMQGDECLKEVSRKIESLVRQEDFFARYGGEEFVIILPGTNHEKALEEAKKIKNGIASLEIEHKCSSIEPYVTISMGLETIISTSDFGASELLKRADQALYNAKKNGRNQISTYSA</sequence>
<dbReference type="GO" id="GO:0005886">
    <property type="term" value="C:plasma membrane"/>
    <property type="evidence" value="ECO:0007669"/>
    <property type="project" value="TreeGrafter"/>
</dbReference>
<dbReference type="GO" id="GO:0052621">
    <property type="term" value="F:diguanylate cyclase activity"/>
    <property type="evidence" value="ECO:0007669"/>
    <property type="project" value="TreeGrafter"/>
</dbReference>
<feature type="transmembrane region" description="Helical" evidence="1">
    <location>
        <begin position="31"/>
        <end position="47"/>
    </location>
</feature>
<dbReference type="PANTHER" id="PTHR45138:SF9">
    <property type="entry name" value="DIGUANYLATE CYCLASE DGCM-RELATED"/>
    <property type="match status" value="1"/>
</dbReference>
<organism evidence="3 4">
    <name type="scientific">Gracilibacillus kekensis</name>
    <dbReference type="NCBI Taxonomy" id="1027249"/>
    <lineage>
        <taxon>Bacteria</taxon>
        <taxon>Bacillati</taxon>
        <taxon>Bacillota</taxon>
        <taxon>Bacilli</taxon>
        <taxon>Bacillales</taxon>
        <taxon>Bacillaceae</taxon>
        <taxon>Gracilibacillus</taxon>
    </lineage>
</organism>
<dbReference type="AlphaFoldDB" id="A0A1M7QAX7"/>
<dbReference type="PANTHER" id="PTHR45138">
    <property type="entry name" value="REGULATORY COMPONENTS OF SENSORY TRANSDUCTION SYSTEM"/>
    <property type="match status" value="1"/>
</dbReference>
<dbReference type="STRING" id="1027249.SAMN05216179_3000"/>
<keyword evidence="1" id="KW-0472">Membrane</keyword>
<proteinExistence type="predicted"/>
<dbReference type="NCBIfam" id="TIGR00254">
    <property type="entry name" value="GGDEF"/>
    <property type="match status" value="1"/>
</dbReference>
<dbReference type="InterPro" id="IPR038318">
    <property type="entry name" value="KdpD_sf"/>
</dbReference>
<keyword evidence="1" id="KW-0812">Transmembrane</keyword>
<evidence type="ECO:0000313" key="4">
    <source>
        <dbReference type="Proteomes" id="UP000184184"/>
    </source>
</evidence>
<keyword evidence="1" id="KW-1133">Transmembrane helix</keyword>
<protein>
    <submittedName>
        <fullName evidence="3">Diguanylate cyclase (GGDEF) domain-containing protein</fullName>
    </submittedName>
</protein>
<dbReference type="RefSeq" id="WP_073202653.1">
    <property type="nucleotide sequence ID" value="NZ_FRCZ01000006.1"/>
</dbReference>
<accession>A0A1M7QAX7</accession>
<dbReference type="InterPro" id="IPR000160">
    <property type="entry name" value="GGDEF_dom"/>
</dbReference>
<evidence type="ECO:0000259" key="2">
    <source>
        <dbReference type="PROSITE" id="PS50887"/>
    </source>
</evidence>
<dbReference type="EMBL" id="FRCZ01000006">
    <property type="protein sequence ID" value="SHN27788.1"/>
    <property type="molecule type" value="Genomic_DNA"/>
</dbReference>
<gene>
    <name evidence="3" type="ORF">SAMN05216179_3000</name>
</gene>
<dbReference type="PROSITE" id="PS50887">
    <property type="entry name" value="GGDEF"/>
    <property type="match status" value="1"/>
</dbReference>
<dbReference type="GO" id="GO:0043709">
    <property type="term" value="P:cell adhesion involved in single-species biofilm formation"/>
    <property type="evidence" value="ECO:0007669"/>
    <property type="project" value="TreeGrafter"/>
</dbReference>
<feature type="transmembrane region" description="Helical" evidence="1">
    <location>
        <begin position="79"/>
        <end position="100"/>
    </location>
</feature>
<evidence type="ECO:0000256" key="1">
    <source>
        <dbReference type="SAM" id="Phobius"/>
    </source>
</evidence>
<dbReference type="Pfam" id="PF00990">
    <property type="entry name" value="GGDEF"/>
    <property type="match status" value="1"/>
</dbReference>
<dbReference type="Gene3D" id="3.30.70.270">
    <property type="match status" value="1"/>
</dbReference>
<feature type="domain" description="GGDEF" evidence="2">
    <location>
        <begin position="154"/>
        <end position="290"/>
    </location>
</feature>
<dbReference type="CDD" id="cd01949">
    <property type="entry name" value="GGDEF"/>
    <property type="match status" value="1"/>
</dbReference>
<dbReference type="InterPro" id="IPR050469">
    <property type="entry name" value="Diguanylate_Cyclase"/>
</dbReference>